<dbReference type="InterPro" id="IPR010130">
    <property type="entry name" value="T1SS_OMP_TolC"/>
</dbReference>
<evidence type="ECO:0000256" key="5">
    <source>
        <dbReference type="ARBA" id="ARBA00022692"/>
    </source>
</evidence>
<sequence length="465" mass="50612">MTKRNPFKLLPLTLAIALVPTLASAEDLTQIYDLARQNDPVLSGAEAQRLSTAEGVNQATSALLPQISAAYDFGDSRVTRYSSGIGQDQEGNFGIRVTTSESDGRSTTLSGQLTQSIVDFSKWTARKAAKEQALRGDSQYLQAEQNLAIRVATAYFAVLTAEDTLAFSQAEEKALNRQLDQAQQRFEVGLSAITDVNEAKAQHDSARAASILAQNSLEDAREALREITGKEPGTLSRLRAELPLKEPVPNDMQAWVDRALAENPALKAQEHAVEAAKANINTARSGHLPTLSGTLSYQRNPSWGDGSSSQNPVPGDIHSNSRDTNRSVGLRLTVPIFTGGYTQSRVRQAVYDRDAAVDQLEQNRRALIRNTRLNFRSVVAGISEVEARKQAVVSANSALEATQAGFEVGTRTIVDVLLSQRQLYQAQRDHSQARHSFVLNQLLLRQSAGDIGPKDLQEVNALLVD</sequence>
<keyword evidence="11" id="KW-1185">Reference proteome</keyword>
<feature type="region of interest" description="Disordered" evidence="8">
    <location>
        <begin position="284"/>
        <end position="324"/>
    </location>
</feature>
<dbReference type="PANTHER" id="PTHR30026:SF20">
    <property type="entry name" value="OUTER MEMBRANE PROTEIN TOLC"/>
    <property type="match status" value="1"/>
</dbReference>
<evidence type="ECO:0000313" key="11">
    <source>
        <dbReference type="Proteomes" id="UP001165498"/>
    </source>
</evidence>
<comment type="similarity">
    <text evidence="2">Belongs to the outer membrane factor (OMF) (TC 1.B.17) family.</text>
</comment>
<keyword evidence="9" id="KW-0732">Signal</keyword>
<proteinExistence type="inferred from homology"/>
<dbReference type="EMBL" id="JANFQO010000030">
    <property type="protein sequence ID" value="MCQ4167422.1"/>
    <property type="molecule type" value="Genomic_DNA"/>
</dbReference>
<evidence type="ECO:0000256" key="8">
    <source>
        <dbReference type="SAM" id="MobiDB-lite"/>
    </source>
</evidence>
<evidence type="ECO:0000256" key="7">
    <source>
        <dbReference type="ARBA" id="ARBA00023237"/>
    </source>
</evidence>
<dbReference type="Proteomes" id="UP001165498">
    <property type="component" value="Unassembled WGS sequence"/>
</dbReference>
<dbReference type="Pfam" id="PF02321">
    <property type="entry name" value="OEP"/>
    <property type="match status" value="2"/>
</dbReference>
<organism evidence="10 11">
    <name type="scientific">Tahibacter harae</name>
    <dbReference type="NCBI Taxonomy" id="2963937"/>
    <lineage>
        <taxon>Bacteria</taxon>
        <taxon>Pseudomonadati</taxon>
        <taxon>Pseudomonadota</taxon>
        <taxon>Gammaproteobacteria</taxon>
        <taxon>Lysobacterales</taxon>
        <taxon>Rhodanobacteraceae</taxon>
        <taxon>Tahibacter</taxon>
    </lineage>
</organism>
<keyword evidence="5" id="KW-0812">Transmembrane</keyword>
<keyword evidence="6" id="KW-0472">Membrane</keyword>
<keyword evidence="4" id="KW-1134">Transmembrane beta strand</keyword>
<dbReference type="PANTHER" id="PTHR30026">
    <property type="entry name" value="OUTER MEMBRANE PROTEIN TOLC"/>
    <property type="match status" value="1"/>
</dbReference>
<evidence type="ECO:0000256" key="3">
    <source>
        <dbReference type="ARBA" id="ARBA00022448"/>
    </source>
</evidence>
<evidence type="ECO:0000256" key="6">
    <source>
        <dbReference type="ARBA" id="ARBA00023136"/>
    </source>
</evidence>
<dbReference type="NCBIfam" id="TIGR01844">
    <property type="entry name" value="type_I_sec_TolC"/>
    <property type="match status" value="1"/>
</dbReference>
<keyword evidence="3" id="KW-0813">Transport</keyword>
<dbReference type="InterPro" id="IPR003423">
    <property type="entry name" value="OMP_efflux"/>
</dbReference>
<comment type="caution">
    <text evidence="10">The sequence shown here is derived from an EMBL/GenBank/DDBJ whole genome shotgun (WGS) entry which is preliminary data.</text>
</comment>
<name>A0ABT1QYQ0_9GAMM</name>
<feature type="signal peptide" evidence="9">
    <location>
        <begin position="1"/>
        <end position="25"/>
    </location>
</feature>
<evidence type="ECO:0000256" key="9">
    <source>
        <dbReference type="SAM" id="SignalP"/>
    </source>
</evidence>
<dbReference type="SUPFAM" id="SSF56954">
    <property type="entry name" value="Outer membrane efflux proteins (OEP)"/>
    <property type="match status" value="1"/>
</dbReference>
<evidence type="ECO:0000256" key="4">
    <source>
        <dbReference type="ARBA" id="ARBA00022452"/>
    </source>
</evidence>
<evidence type="ECO:0000256" key="2">
    <source>
        <dbReference type="ARBA" id="ARBA00007613"/>
    </source>
</evidence>
<feature type="compositionally biased region" description="Polar residues" evidence="8">
    <location>
        <begin position="291"/>
        <end position="312"/>
    </location>
</feature>
<comment type="subcellular location">
    <subcellularLocation>
        <location evidence="1">Cell outer membrane</location>
    </subcellularLocation>
</comment>
<gene>
    <name evidence="10" type="ORF">NM961_22125</name>
</gene>
<keyword evidence="7" id="KW-0998">Cell outer membrane</keyword>
<reference evidence="10" key="1">
    <citation type="submission" date="2022-07" db="EMBL/GenBank/DDBJ databases">
        <title>Tahibacter sp., a new gammaproteobacterium isolated from the silt sample collected at pig farm.</title>
        <authorList>
            <person name="Chen H."/>
        </authorList>
    </citation>
    <scope>NUCLEOTIDE SEQUENCE</scope>
    <source>
        <strain evidence="10">P2K</strain>
    </source>
</reference>
<evidence type="ECO:0000256" key="1">
    <source>
        <dbReference type="ARBA" id="ARBA00004442"/>
    </source>
</evidence>
<accession>A0ABT1QYQ0</accession>
<dbReference type="InterPro" id="IPR051906">
    <property type="entry name" value="TolC-like"/>
</dbReference>
<feature type="chain" id="PRO_5045958031" evidence="9">
    <location>
        <begin position="26"/>
        <end position="465"/>
    </location>
</feature>
<protein>
    <submittedName>
        <fullName evidence="10">TolC family outer membrane protein</fullName>
    </submittedName>
</protein>
<dbReference type="Gene3D" id="1.20.1600.10">
    <property type="entry name" value="Outer membrane efflux proteins (OEP)"/>
    <property type="match status" value="1"/>
</dbReference>
<dbReference type="RefSeq" id="WP_255916609.1">
    <property type="nucleotide sequence ID" value="NZ_JANFQO010000030.1"/>
</dbReference>
<evidence type="ECO:0000313" key="10">
    <source>
        <dbReference type="EMBL" id="MCQ4167422.1"/>
    </source>
</evidence>